<feature type="domain" description="RDD" evidence="7">
    <location>
        <begin position="5"/>
        <end position="125"/>
    </location>
</feature>
<feature type="transmembrane region" description="Helical" evidence="6">
    <location>
        <begin position="12"/>
        <end position="32"/>
    </location>
</feature>
<dbReference type="Proteomes" id="UP000092840">
    <property type="component" value="Unassembled WGS sequence"/>
</dbReference>
<feature type="transmembrane region" description="Helical" evidence="6">
    <location>
        <begin position="94"/>
        <end position="113"/>
    </location>
</feature>
<dbReference type="GO" id="GO:0005886">
    <property type="term" value="C:plasma membrane"/>
    <property type="evidence" value="ECO:0007669"/>
    <property type="project" value="UniProtKB-SubCell"/>
</dbReference>
<keyword evidence="2" id="KW-1003">Cell membrane</keyword>
<dbReference type="OrthoDB" id="9793824at2"/>
<dbReference type="InterPro" id="IPR051791">
    <property type="entry name" value="Pra-immunoreactive"/>
</dbReference>
<evidence type="ECO:0000256" key="6">
    <source>
        <dbReference type="SAM" id="Phobius"/>
    </source>
</evidence>
<evidence type="ECO:0000256" key="1">
    <source>
        <dbReference type="ARBA" id="ARBA00004651"/>
    </source>
</evidence>
<dbReference type="Proteomes" id="UP000092871">
    <property type="component" value="Unassembled WGS sequence"/>
</dbReference>
<dbReference type="RefSeq" id="WP_067030378.1">
    <property type="nucleotide sequence ID" value="NZ_CP187511.1"/>
</dbReference>
<evidence type="ECO:0000313" key="9">
    <source>
        <dbReference type="EMBL" id="SBT21145.1"/>
    </source>
</evidence>
<proteinExistence type="predicted"/>
<dbReference type="EMBL" id="FLRA01000001">
    <property type="protein sequence ID" value="SBT16097.1"/>
    <property type="molecule type" value="Genomic_DNA"/>
</dbReference>
<evidence type="ECO:0000259" key="7">
    <source>
        <dbReference type="Pfam" id="PF06271"/>
    </source>
</evidence>
<dbReference type="InterPro" id="IPR010432">
    <property type="entry name" value="RDD"/>
</dbReference>
<dbReference type="PANTHER" id="PTHR36115">
    <property type="entry name" value="PROLINE-RICH ANTIGEN HOMOLOG-RELATED"/>
    <property type="match status" value="1"/>
</dbReference>
<evidence type="ECO:0000256" key="5">
    <source>
        <dbReference type="ARBA" id="ARBA00023136"/>
    </source>
</evidence>
<evidence type="ECO:0000313" key="8">
    <source>
        <dbReference type="EMBL" id="SBT16097.1"/>
    </source>
</evidence>
<comment type="subcellular location">
    <subcellularLocation>
        <location evidence="1">Cell membrane</location>
        <topology evidence="1">Multi-pass membrane protein</topology>
    </subcellularLocation>
</comment>
<dbReference type="AlphaFoldDB" id="A0A1C3JLW9"/>
<feature type="transmembrane region" description="Helical" evidence="6">
    <location>
        <begin position="44"/>
        <end position="61"/>
    </location>
</feature>
<protein>
    <submittedName>
        <fullName evidence="8">RDD family protein</fullName>
    </submittedName>
</protein>
<organism evidence="8 11">
    <name type="scientific">Marinomonas gallaica</name>
    <dbReference type="NCBI Taxonomy" id="1806667"/>
    <lineage>
        <taxon>Bacteria</taxon>
        <taxon>Pseudomonadati</taxon>
        <taxon>Pseudomonadota</taxon>
        <taxon>Gammaproteobacteria</taxon>
        <taxon>Oceanospirillales</taxon>
        <taxon>Oceanospirillaceae</taxon>
        <taxon>Marinomonas</taxon>
    </lineage>
</organism>
<accession>A0A1C3JLW9</accession>
<keyword evidence="5 6" id="KW-0472">Membrane</keyword>
<keyword evidence="10" id="KW-1185">Reference proteome</keyword>
<dbReference type="PANTHER" id="PTHR36115:SF10">
    <property type="entry name" value="RDD DOMAIN-CONTAINING PROTEIN"/>
    <property type="match status" value="1"/>
</dbReference>
<gene>
    <name evidence="8" type="ORF">MGA5115_00171</name>
    <name evidence="9" type="ORF">MGA5116_01732</name>
</gene>
<evidence type="ECO:0000256" key="3">
    <source>
        <dbReference type="ARBA" id="ARBA00022692"/>
    </source>
</evidence>
<keyword evidence="4 6" id="KW-1133">Transmembrane helix</keyword>
<name>A0A1C3JLW9_9GAMM</name>
<reference evidence="9 10" key="1">
    <citation type="submission" date="2016-06" db="EMBL/GenBank/DDBJ databases">
        <authorList>
            <person name="Rodrigo-Torres L."/>
            <person name="Arahal D.R."/>
        </authorList>
    </citation>
    <scope>NUCLEOTIDE SEQUENCE [LARGE SCALE GENOMIC DNA]</scope>
    <source>
        <strain evidence="9 10">CECT 5116</strain>
    </source>
</reference>
<evidence type="ECO:0000256" key="4">
    <source>
        <dbReference type="ARBA" id="ARBA00022989"/>
    </source>
</evidence>
<keyword evidence="3 6" id="KW-0812">Transmembrane</keyword>
<dbReference type="EMBL" id="FLRB01000011">
    <property type="protein sequence ID" value="SBT21145.1"/>
    <property type="molecule type" value="Genomic_DNA"/>
</dbReference>
<evidence type="ECO:0000313" key="10">
    <source>
        <dbReference type="Proteomes" id="UP000092840"/>
    </source>
</evidence>
<reference evidence="8 11" key="2">
    <citation type="submission" date="2016-06" db="EMBL/GenBank/DDBJ databases">
        <authorList>
            <person name="Kjaerup R.B."/>
            <person name="Dalgaard T.S."/>
            <person name="Juul-Madsen H.R."/>
        </authorList>
    </citation>
    <scope>NUCLEOTIDE SEQUENCE [LARGE SCALE GENOMIC DNA]</scope>
    <source>
        <strain evidence="8 11">CECT 5115</strain>
    </source>
</reference>
<sequence>MRKVQLWRRLAAAFYDALLLIALYFIVGWIAVMSNDGEAVESFWMFWLLLLIAWGFFFKFWRYPGQTLGMQVWKFRVVQESGAPITARQATARYVFALVSWACCGLGFLWALIDKNQQTWHDKMSQTRLEFIDHKQRSQDS</sequence>
<dbReference type="Pfam" id="PF06271">
    <property type="entry name" value="RDD"/>
    <property type="match status" value="1"/>
</dbReference>
<evidence type="ECO:0000256" key="2">
    <source>
        <dbReference type="ARBA" id="ARBA00022475"/>
    </source>
</evidence>
<evidence type="ECO:0000313" key="11">
    <source>
        <dbReference type="Proteomes" id="UP000092871"/>
    </source>
</evidence>